<dbReference type="OrthoDB" id="2582440at2"/>
<evidence type="ECO:0008006" key="4">
    <source>
        <dbReference type="Google" id="ProtNLM"/>
    </source>
</evidence>
<dbReference type="AlphaFoldDB" id="A0A1V9EJX2"/>
<accession>A0A1V9EJX2</accession>
<keyword evidence="3" id="KW-1185">Reference proteome</keyword>
<dbReference type="Proteomes" id="UP000192276">
    <property type="component" value="Unassembled WGS sequence"/>
</dbReference>
<comment type="caution">
    <text evidence="2">The sequence shown here is derived from an EMBL/GenBank/DDBJ whole genome shotgun (WGS) entry which is preliminary data.</text>
</comment>
<organism evidence="2 3">
    <name type="scientific">Niastella populi</name>
    <dbReference type="NCBI Taxonomy" id="550983"/>
    <lineage>
        <taxon>Bacteria</taxon>
        <taxon>Pseudomonadati</taxon>
        <taxon>Bacteroidota</taxon>
        <taxon>Chitinophagia</taxon>
        <taxon>Chitinophagales</taxon>
        <taxon>Chitinophagaceae</taxon>
        <taxon>Niastella</taxon>
    </lineage>
</organism>
<proteinExistence type="predicted"/>
<evidence type="ECO:0000313" key="3">
    <source>
        <dbReference type="Proteomes" id="UP000192276"/>
    </source>
</evidence>
<feature type="signal peptide" evidence="1">
    <location>
        <begin position="1"/>
        <end position="25"/>
    </location>
</feature>
<dbReference type="PROSITE" id="PS51257">
    <property type="entry name" value="PROKAR_LIPOPROTEIN"/>
    <property type="match status" value="1"/>
</dbReference>
<protein>
    <recommendedName>
        <fullName evidence="4">Secretion system C-terminal sorting domain-containing protein</fullName>
    </recommendedName>
</protein>
<gene>
    <name evidence="2" type="ORF">A4R26_31940</name>
</gene>
<feature type="chain" id="PRO_5012777065" description="Secretion system C-terminal sorting domain-containing protein" evidence="1">
    <location>
        <begin position="26"/>
        <end position="646"/>
    </location>
</feature>
<keyword evidence="1" id="KW-0732">Signal</keyword>
<dbReference type="RefSeq" id="WP_081171051.1">
    <property type="nucleotide sequence ID" value="NZ_LWBP01000244.1"/>
</dbReference>
<sequence length="646" mass="70816">MKTKYYSFFLLNIFFIIGCALHCKAVSTDTIKAGSYVVNMGITPQTFGNGLKPYGLVYDLLKNYKVPVKWVINPTKSKDGIDFTHNGVNYRGGTFIIPFEYRTTAVNTTITSWESQGVTGNTTVSDFITDVYSTLHHPPVWTLDKANGAVAVNFFNNAGIPSSAYGGTSSTNWKDPSQLSACDDIFVLPHADPTWATHNNLYYWNLNYKGNIWSGCHAVSVLENLTDPGITIQLNFLSTSGLVNYTAHSNGSPPFLYNYSTDAVMQFMQTLDNATNNGSERIYLPKSGGGWRASTKLGVYDASQADVPSFSPGPAAVVPYGRAYGDNDRGWVMYEGGHDINRSSVAVAERVAAQRAFLNFSFFSTSDKNAWFDIQLHNVQDVMMANQPVNFSFSVPPGVNLANYTIQWSSSCAGTFSPDAHQQSVSFTPSATNTASIITATLLDGCNREVFASKGTYISSVLPVRTVIIGTYNSSIRSTTLYWTAFNNLTVHHFEIERSGNGFDFIKIGVLPQSGHTTTASYSFTDPHPLPDQPYYRLKTVYESNASNHSNVVLLKSSEPASGIRMLSNPARGNISFSYFSDANDTIVARVIDINGKALTFGRYPVRKGWTTVCLNSQARIPVGLYLLQVITKGQTINEKVSIAGM</sequence>
<dbReference type="EMBL" id="LWBP01000244">
    <property type="protein sequence ID" value="OQP46426.1"/>
    <property type="molecule type" value="Genomic_DNA"/>
</dbReference>
<evidence type="ECO:0000313" key="2">
    <source>
        <dbReference type="EMBL" id="OQP46426.1"/>
    </source>
</evidence>
<evidence type="ECO:0000256" key="1">
    <source>
        <dbReference type="SAM" id="SignalP"/>
    </source>
</evidence>
<name>A0A1V9EJX2_9BACT</name>
<dbReference type="STRING" id="550983.A4R26_31940"/>
<reference evidence="3" key="1">
    <citation type="submission" date="2016-04" db="EMBL/GenBank/DDBJ databases">
        <authorList>
            <person name="Chen L."/>
            <person name="Zhuang W."/>
            <person name="Wang G."/>
        </authorList>
    </citation>
    <scope>NUCLEOTIDE SEQUENCE [LARGE SCALE GENOMIC DNA]</scope>
    <source>
        <strain evidence="3">208</strain>
    </source>
</reference>